<accession>A0A6J4IV50</accession>
<sequence>MATYADLEATNPNIRQQYRDWMRLRIDTGQDHTDYQAFRQHVIFRGSPDPGETAIEDFATPDGPVGRTQARTTVRQEDAEAELGARPISDAEAAQVGPLGATPGHSRFGADAPDDAPLAAETAAPATAESARRHDRGDLLDLMNEPDSLPPARPAPVTSAASLTPAAPTAPAAPAAPAPRPELSGAPAGTSNGTSNGAVSSTGDRTGRPLPGATADIAAAPVTQAPVTSAVAPAPTLTMPALLPATERSEQGSSSDWEARQGEADRGGQAAAWRSYAAYAAVALSLALIGAAAWGLSRRRGTWRIWSRSRRSSSPAAALAARASGAAEGASRAARDASRRLRAAIPSGA</sequence>
<feature type="compositionally biased region" description="Polar residues" evidence="1">
    <location>
        <begin position="189"/>
        <end position="204"/>
    </location>
</feature>
<keyword evidence="2" id="KW-0812">Transmembrane</keyword>
<feature type="region of interest" description="Disordered" evidence="1">
    <location>
        <begin position="243"/>
        <end position="263"/>
    </location>
</feature>
<proteinExistence type="predicted"/>
<organism evidence="3">
    <name type="scientific">uncultured Chloroflexota bacterium</name>
    <dbReference type="NCBI Taxonomy" id="166587"/>
    <lineage>
        <taxon>Bacteria</taxon>
        <taxon>Bacillati</taxon>
        <taxon>Chloroflexota</taxon>
        <taxon>environmental samples</taxon>
    </lineage>
</organism>
<keyword evidence="2" id="KW-1133">Transmembrane helix</keyword>
<dbReference type="AlphaFoldDB" id="A0A6J4IV50"/>
<evidence type="ECO:0000256" key="1">
    <source>
        <dbReference type="SAM" id="MobiDB-lite"/>
    </source>
</evidence>
<feature type="compositionally biased region" description="Low complexity" evidence="1">
    <location>
        <begin position="155"/>
        <end position="173"/>
    </location>
</feature>
<feature type="transmembrane region" description="Helical" evidence="2">
    <location>
        <begin position="276"/>
        <end position="296"/>
    </location>
</feature>
<dbReference type="EMBL" id="CADCTC010000152">
    <property type="protein sequence ID" value="CAA9260067.1"/>
    <property type="molecule type" value="Genomic_DNA"/>
</dbReference>
<protein>
    <submittedName>
        <fullName evidence="3">Uncharacterized protein</fullName>
    </submittedName>
</protein>
<evidence type="ECO:0000256" key="2">
    <source>
        <dbReference type="SAM" id="Phobius"/>
    </source>
</evidence>
<evidence type="ECO:0000313" key="3">
    <source>
        <dbReference type="EMBL" id="CAA9260067.1"/>
    </source>
</evidence>
<feature type="compositionally biased region" description="Basic and acidic residues" evidence="1">
    <location>
        <begin position="130"/>
        <end position="139"/>
    </location>
</feature>
<feature type="compositionally biased region" description="Low complexity" evidence="1">
    <location>
        <begin position="115"/>
        <end position="129"/>
    </location>
</feature>
<reference evidence="3" key="1">
    <citation type="submission" date="2020-02" db="EMBL/GenBank/DDBJ databases">
        <authorList>
            <person name="Meier V. D."/>
        </authorList>
    </citation>
    <scope>NUCLEOTIDE SEQUENCE</scope>
    <source>
        <strain evidence="3">AVDCRST_MAG77</strain>
    </source>
</reference>
<gene>
    <name evidence="3" type="ORF">AVDCRST_MAG77-2525</name>
</gene>
<keyword evidence="2" id="KW-0472">Membrane</keyword>
<feature type="region of interest" description="Disordered" evidence="1">
    <location>
        <begin position="77"/>
        <end position="213"/>
    </location>
</feature>
<name>A0A6J4IV50_9CHLR</name>